<dbReference type="Gene3D" id="3.40.190.10">
    <property type="entry name" value="Periplasmic binding protein-like II"/>
    <property type="match status" value="2"/>
</dbReference>
<evidence type="ECO:0000313" key="4">
    <source>
        <dbReference type="Proteomes" id="UP000509346"/>
    </source>
</evidence>
<sequence>MTRRDYSTTDATSGSGAETPTRRQFLAAAGVAGITGFAGCGGGGNGNGGGGGGSTGTIDVIVQSPGWDGQQVTESINSKFDAEINIERVTTPDVVPGLLSESTGTPSTDAGAPSTDTGKKQYDVVMAHNYQGPGLIENDLLAPVNEGAVPNYSNTFGRLQEITESQFGDGDAFYGVPIAFDWLGYAYDSRKIPEHESSWSTLFSDTVGDVDLTEQIVFEDTPYPVVTAAALNLGLDSVFEGAEATISDSQKEEISSLLTDKSGLVSHYANNNLSYLGDDFLIHQVTRAEMTDAWLRPEGENIWGHINDWMSWAVPKEGAPTTIDTMVVPASSENKELAWQVVNEFLNPENVVPAVNLQNAPPSANPEVGEQLKEIDGDGGDVLPVSDTSVLDRLVPVKQTANPTTWEELYYAPQY</sequence>
<dbReference type="AlphaFoldDB" id="A0A7D5SV69"/>
<name>A0A7D5SV69_9EURY</name>
<feature type="region of interest" description="Disordered" evidence="2">
    <location>
        <begin position="1"/>
        <end position="21"/>
    </location>
</feature>
<feature type="compositionally biased region" description="Polar residues" evidence="2">
    <location>
        <begin position="8"/>
        <end position="18"/>
    </location>
</feature>
<dbReference type="KEGG" id="hpel:HZS54_10415"/>
<gene>
    <name evidence="3" type="ORF">HZS54_10415</name>
</gene>
<dbReference type="GeneID" id="56083006"/>
<protein>
    <submittedName>
        <fullName evidence="3">Extracellular solute-binding protein</fullName>
    </submittedName>
</protein>
<proteinExistence type="predicted"/>
<dbReference type="InterPro" id="IPR006059">
    <property type="entry name" value="SBP"/>
</dbReference>
<evidence type="ECO:0000256" key="2">
    <source>
        <dbReference type="SAM" id="MobiDB-lite"/>
    </source>
</evidence>
<evidence type="ECO:0000256" key="1">
    <source>
        <dbReference type="ARBA" id="ARBA00022729"/>
    </source>
</evidence>
<organism evidence="3 4">
    <name type="scientific">Halosimplex pelagicum</name>
    <dbReference type="NCBI Taxonomy" id="869886"/>
    <lineage>
        <taxon>Archaea</taxon>
        <taxon>Methanobacteriati</taxon>
        <taxon>Methanobacteriota</taxon>
        <taxon>Stenosarchaea group</taxon>
        <taxon>Halobacteria</taxon>
        <taxon>Halobacteriales</taxon>
        <taxon>Haloarculaceae</taxon>
        <taxon>Halosimplex</taxon>
    </lineage>
</organism>
<keyword evidence="1" id="KW-0732">Signal</keyword>
<accession>A0A7D5SV69</accession>
<dbReference type="OrthoDB" id="30917at2157"/>
<dbReference type="Pfam" id="PF13416">
    <property type="entry name" value="SBP_bac_8"/>
    <property type="match status" value="1"/>
</dbReference>
<dbReference type="EMBL" id="CP058909">
    <property type="protein sequence ID" value="QLH82007.1"/>
    <property type="molecule type" value="Genomic_DNA"/>
</dbReference>
<dbReference type="PANTHER" id="PTHR30222:SF17">
    <property type="entry name" value="SPERMIDINE_PUTRESCINE-BINDING PERIPLASMIC PROTEIN"/>
    <property type="match status" value="1"/>
</dbReference>
<keyword evidence="4" id="KW-1185">Reference proteome</keyword>
<dbReference type="RefSeq" id="WP_179922475.1">
    <property type="nucleotide sequence ID" value="NZ_CP058909.1"/>
</dbReference>
<feature type="region of interest" description="Disordered" evidence="2">
    <location>
        <begin position="95"/>
        <end position="117"/>
    </location>
</feature>
<dbReference type="Proteomes" id="UP000509346">
    <property type="component" value="Chromosome"/>
</dbReference>
<evidence type="ECO:0000313" key="3">
    <source>
        <dbReference type="EMBL" id="QLH82007.1"/>
    </source>
</evidence>
<dbReference type="SUPFAM" id="SSF53850">
    <property type="entry name" value="Periplasmic binding protein-like II"/>
    <property type="match status" value="1"/>
</dbReference>
<dbReference type="PANTHER" id="PTHR30222">
    <property type="entry name" value="SPERMIDINE/PUTRESCINE-BINDING PERIPLASMIC PROTEIN"/>
    <property type="match status" value="1"/>
</dbReference>
<reference evidence="3 4" key="1">
    <citation type="submission" date="2020-07" db="EMBL/GenBank/DDBJ databases">
        <title>Halosimplex litoreum sp. nov. and Halosimplex rubrum sp. nov., isolated from different salt environments.</title>
        <authorList>
            <person name="Cui H."/>
        </authorList>
    </citation>
    <scope>NUCLEOTIDE SEQUENCE [LARGE SCALE GENOMIC DNA]</scope>
    <source>
        <strain evidence="3 4">R2</strain>
    </source>
</reference>